<reference evidence="8" key="1">
    <citation type="submission" date="2022-11" db="UniProtKB">
        <authorList>
            <consortium name="WormBaseParasite"/>
        </authorList>
    </citation>
    <scope>IDENTIFICATION</scope>
</reference>
<dbReference type="Proteomes" id="UP000887540">
    <property type="component" value="Unplaced"/>
</dbReference>
<dbReference type="SUPFAM" id="SSF81321">
    <property type="entry name" value="Family A G protein-coupled receptor-like"/>
    <property type="match status" value="1"/>
</dbReference>
<dbReference type="PANTHER" id="PTHR46641:SF14">
    <property type="entry name" value="G-PROTEIN COUPLED RECEPTORS FAMILY 1 PROFILE DOMAIN-CONTAINING PROTEIN"/>
    <property type="match status" value="1"/>
</dbReference>
<dbReference type="AlphaFoldDB" id="A0A914BUA0"/>
<feature type="transmembrane region" description="Helical" evidence="5">
    <location>
        <begin position="113"/>
        <end position="134"/>
    </location>
</feature>
<dbReference type="CDD" id="cd14978">
    <property type="entry name" value="7tmA_FMRFamide_R-like"/>
    <property type="match status" value="1"/>
</dbReference>
<proteinExistence type="predicted"/>
<dbReference type="InterPro" id="IPR052954">
    <property type="entry name" value="GPCR-Ligand_Int"/>
</dbReference>
<feature type="transmembrane region" description="Helical" evidence="5">
    <location>
        <begin position="51"/>
        <end position="78"/>
    </location>
</feature>
<comment type="subcellular location">
    <subcellularLocation>
        <location evidence="1">Membrane</location>
    </subcellularLocation>
</comment>
<dbReference type="PROSITE" id="PS50262">
    <property type="entry name" value="G_PROTEIN_RECEP_F1_2"/>
    <property type="match status" value="1"/>
</dbReference>
<dbReference type="GO" id="GO:0004930">
    <property type="term" value="F:G protein-coupled receptor activity"/>
    <property type="evidence" value="ECO:0007669"/>
    <property type="project" value="InterPro"/>
</dbReference>
<keyword evidence="3 5" id="KW-1133">Transmembrane helix</keyword>
<accession>A0A914BUA0</accession>
<name>A0A914BUA0_9BILA</name>
<evidence type="ECO:0000256" key="1">
    <source>
        <dbReference type="ARBA" id="ARBA00004370"/>
    </source>
</evidence>
<dbReference type="Pfam" id="PF00001">
    <property type="entry name" value="7tm_1"/>
    <property type="match status" value="1"/>
</dbReference>
<dbReference type="WBParaSite" id="ACRNAN_Path_1003.g3854.t1">
    <property type="protein sequence ID" value="ACRNAN_Path_1003.g3854.t1"/>
    <property type="gene ID" value="ACRNAN_Path_1003.g3854"/>
</dbReference>
<sequence>MIAVSLLAILFSLPRFFEVTTVYECPAENLSKCIPRVTRTSLPMNITYWTIYHIVLGMLFVTLVPCLILLGLTLRISLALRTAIVKRKELCPPEKDLDDRNKKSSSTRKEHQANIMLVLVIVKFLISDIFPTVADVAEHMVGYETFMNSRIATLFVDLSNFLVVLNCSTNFWIFLFWGKRFRRGCRYIFAVSPLGRALHHCTRTTDSEYASNGYHRPSLFAPNFPSSRVCSCSERKMSSTLKPTLPRDITSTTVMVISENGYLQEPLLKNNNGIDMMGRMHRPRSYSGPVKTSGRVLAMIPRGPLGCVQACQQSLTLPDFQ</sequence>
<dbReference type="PANTHER" id="PTHR46641">
    <property type="entry name" value="FMRFAMIDE RECEPTOR-RELATED"/>
    <property type="match status" value="1"/>
</dbReference>
<evidence type="ECO:0000256" key="5">
    <source>
        <dbReference type="SAM" id="Phobius"/>
    </source>
</evidence>
<dbReference type="InterPro" id="IPR000276">
    <property type="entry name" value="GPCR_Rhodpsn"/>
</dbReference>
<evidence type="ECO:0000259" key="6">
    <source>
        <dbReference type="PROSITE" id="PS50262"/>
    </source>
</evidence>
<feature type="transmembrane region" description="Helical" evidence="5">
    <location>
        <begin position="154"/>
        <end position="177"/>
    </location>
</feature>
<evidence type="ECO:0000256" key="3">
    <source>
        <dbReference type="ARBA" id="ARBA00022989"/>
    </source>
</evidence>
<keyword evidence="7" id="KW-1185">Reference proteome</keyword>
<keyword evidence="4 5" id="KW-0472">Membrane</keyword>
<protein>
    <submittedName>
        <fullName evidence="8">G-protein coupled receptors family 1 profile domain-containing protein</fullName>
    </submittedName>
</protein>
<organism evidence="7 8">
    <name type="scientific">Acrobeloides nanus</name>
    <dbReference type="NCBI Taxonomy" id="290746"/>
    <lineage>
        <taxon>Eukaryota</taxon>
        <taxon>Metazoa</taxon>
        <taxon>Ecdysozoa</taxon>
        <taxon>Nematoda</taxon>
        <taxon>Chromadorea</taxon>
        <taxon>Rhabditida</taxon>
        <taxon>Tylenchina</taxon>
        <taxon>Cephalobomorpha</taxon>
        <taxon>Cephaloboidea</taxon>
        <taxon>Cephalobidae</taxon>
        <taxon>Acrobeloides</taxon>
    </lineage>
</organism>
<evidence type="ECO:0000256" key="4">
    <source>
        <dbReference type="ARBA" id="ARBA00023136"/>
    </source>
</evidence>
<evidence type="ECO:0000313" key="8">
    <source>
        <dbReference type="WBParaSite" id="ACRNAN_Path_1003.g3854.t1"/>
    </source>
</evidence>
<dbReference type="Gene3D" id="1.20.1070.10">
    <property type="entry name" value="Rhodopsin 7-helix transmembrane proteins"/>
    <property type="match status" value="1"/>
</dbReference>
<dbReference type="GO" id="GO:0016020">
    <property type="term" value="C:membrane"/>
    <property type="evidence" value="ECO:0007669"/>
    <property type="project" value="UniProtKB-SubCell"/>
</dbReference>
<evidence type="ECO:0000256" key="2">
    <source>
        <dbReference type="ARBA" id="ARBA00022692"/>
    </source>
</evidence>
<feature type="domain" description="G-protein coupled receptors family 1 profile" evidence="6">
    <location>
        <begin position="1"/>
        <end position="174"/>
    </location>
</feature>
<keyword evidence="2 5" id="KW-0812">Transmembrane</keyword>
<evidence type="ECO:0000313" key="7">
    <source>
        <dbReference type="Proteomes" id="UP000887540"/>
    </source>
</evidence>
<dbReference type="InterPro" id="IPR017452">
    <property type="entry name" value="GPCR_Rhodpsn_7TM"/>
</dbReference>